<sequence length="73" mass="8387">MNESELRLLAVLALQKDPETEPENPQWDSLDKLEIISALHDEFGDKVASLDELDNFSDFETLLEIMKKNNLVK</sequence>
<dbReference type="EMBL" id="JACGWU010000003">
    <property type="protein sequence ID" value="MBA8829265.1"/>
    <property type="molecule type" value="Genomic_DNA"/>
</dbReference>
<dbReference type="SUPFAM" id="SSF47336">
    <property type="entry name" value="ACP-like"/>
    <property type="match status" value="1"/>
</dbReference>
<reference evidence="1 2" key="1">
    <citation type="submission" date="2020-07" db="EMBL/GenBank/DDBJ databases">
        <title>Sequencing the genomes of 1000 actinobacteria strains.</title>
        <authorList>
            <person name="Klenk H.-P."/>
        </authorList>
    </citation>
    <scope>NUCLEOTIDE SEQUENCE [LARGE SCALE GENOMIC DNA]</scope>
    <source>
        <strain evidence="1 2">DSM 23737</strain>
    </source>
</reference>
<evidence type="ECO:0000313" key="1">
    <source>
        <dbReference type="EMBL" id="MBA8829265.1"/>
    </source>
</evidence>
<keyword evidence="2" id="KW-1185">Reference proteome</keyword>
<dbReference type="AlphaFoldDB" id="A0A7W3JUA1"/>
<evidence type="ECO:0000313" key="2">
    <source>
        <dbReference type="Proteomes" id="UP000524237"/>
    </source>
</evidence>
<dbReference type="Gene3D" id="1.10.1200.10">
    <property type="entry name" value="ACP-like"/>
    <property type="match status" value="1"/>
</dbReference>
<dbReference type="Proteomes" id="UP000524237">
    <property type="component" value="Unassembled WGS sequence"/>
</dbReference>
<protein>
    <submittedName>
        <fullName evidence="1">Acyl carrier protein</fullName>
    </submittedName>
</protein>
<dbReference type="RefSeq" id="WP_182484703.1">
    <property type="nucleotide sequence ID" value="NZ_JACGWU010000003.1"/>
</dbReference>
<dbReference type="InterPro" id="IPR036736">
    <property type="entry name" value="ACP-like_sf"/>
</dbReference>
<name>A0A7W3JUA1_9MICO</name>
<organism evidence="1 2">
    <name type="scientific">Alpinimonas psychrophila</name>
    <dbReference type="NCBI Taxonomy" id="748908"/>
    <lineage>
        <taxon>Bacteria</taxon>
        <taxon>Bacillati</taxon>
        <taxon>Actinomycetota</taxon>
        <taxon>Actinomycetes</taxon>
        <taxon>Micrococcales</taxon>
        <taxon>Microbacteriaceae</taxon>
        <taxon>Alpinimonas</taxon>
    </lineage>
</organism>
<proteinExistence type="predicted"/>
<comment type="caution">
    <text evidence="1">The sequence shown here is derived from an EMBL/GenBank/DDBJ whole genome shotgun (WGS) entry which is preliminary data.</text>
</comment>
<gene>
    <name evidence="1" type="ORF">FB555_001368</name>
</gene>
<accession>A0A7W3JUA1</accession>